<dbReference type="GO" id="GO:0006096">
    <property type="term" value="P:glycolytic process"/>
    <property type="evidence" value="ECO:0007669"/>
    <property type="project" value="UniProtKB-UniPathway"/>
</dbReference>
<reference evidence="8 9" key="1">
    <citation type="journal article" date="2016" name="Nat. Commun.">
        <title>Thousands of microbial genomes shed light on interconnected biogeochemical processes in an aquifer system.</title>
        <authorList>
            <person name="Anantharaman K."/>
            <person name="Brown C.T."/>
            <person name="Hug L.A."/>
            <person name="Sharon I."/>
            <person name="Castelle C.J."/>
            <person name="Probst A.J."/>
            <person name="Thomas B.C."/>
            <person name="Singh A."/>
            <person name="Wilkins M.J."/>
            <person name="Karaoz U."/>
            <person name="Brodie E.L."/>
            <person name="Williams K.H."/>
            <person name="Hubbard S.S."/>
            <person name="Banfield J.F."/>
        </authorList>
    </citation>
    <scope>NUCLEOTIDE SEQUENCE [LARGE SCALE GENOMIC DNA]</scope>
</reference>
<evidence type="ECO:0000256" key="1">
    <source>
        <dbReference type="ARBA" id="ARBA00004926"/>
    </source>
</evidence>
<evidence type="ECO:0000313" key="8">
    <source>
        <dbReference type="EMBL" id="OGG58206.1"/>
    </source>
</evidence>
<dbReference type="InterPro" id="IPR011051">
    <property type="entry name" value="RmlC_Cupin_sf"/>
</dbReference>
<dbReference type="CDD" id="cd02218">
    <property type="entry name" value="cupin_PGI"/>
    <property type="match status" value="1"/>
</dbReference>
<gene>
    <name evidence="8" type="ORF">A2765_03200</name>
</gene>
<evidence type="ECO:0000256" key="5">
    <source>
        <dbReference type="ARBA" id="ARBA00023152"/>
    </source>
</evidence>
<dbReference type="UniPathway" id="UPA00109">
    <property type="reaction ID" value="UER00181"/>
</dbReference>
<dbReference type="InterPro" id="IPR010551">
    <property type="entry name" value="G6P_isomerase_prok"/>
</dbReference>
<dbReference type="AlphaFoldDB" id="A0A1F6D9X3"/>
<dbReference type="GO" id="GO:0005737">
    <property type="term" value="C:cytoplasm"/>
    <property type="evidence" value="ECO:0007669"/>
    <property type="project" value="InterPro"/>
</dbReference>
<evidence type="ECO:0000256" key="3">
    <source>
        <dbReference type="ARBA" id="ARBA00011952"/>
    </source>
</evidence>
<dbReference type="SUPFAM" id="SSF51182">
    <property type="entry name" value="RmlC-like cupins"/>
    <property type="match status" value="1"/>
</dbReference>
<dbReference type="EC" id="5.3.1.9" evidence="3"/>
<dbReference type="InterPro" id="IPR014710">
    <property type="entry name" value="RmlC-like_jellyroll"/>
</dbReference>
<comment type="caution">
    <text evidence="8">The sequence shown here is derived from an EMBL/GenBank/DDBJ whole genome shotgun (WGS) entry which is preliminary data.</text>
</comment>
<keyword evidence="4" id="KW-0312">Gluconeogenesis</keyword>
<evidence type="ECO:0000313" key="9">
    <source>
        <dbReference type="Proteomes" id="UP000176377"/>
    </source>
</evidence>
<dbReference type="Gene3D" id="2.60.120.10">
    <property type="entry name" value="Jelly Rolls"/>
    <property type="match status" value="1"/>
</dbReference>
<comment type="similarity">
    <text evidence="2">Belongs to the archaeal-type GPI family.</text>
</comment>
<sequence length="193" mass="21619">MTFEPYASRTHEKMKEVLMNPGAPGPAFHYYMIRGGSEKRNITIWESGTVGSEYIKTYGHYHVDELDETYWILHGEGVILQQKLVVENGVPQQDKVEEFKAIQVRAGDSVYMPPNVGHLAVNVGKTWFVTADDSPVAGTGDSSSMPVHADYERVKNMRGFAYYVVEKDGKPALVPNKLYKEVRTTDFGGLSVQ</sequence>
<comment type="pathway">
    <text evidence="1">Carbohydrate degradation; glycolysis; D-glyceraldehyde 3-phosphate and glycerone phosphate from D-glucose: step 2/4.</text>
</comment>
<evidence type="ECO:0000256" key="4">
    <source>
        <dbReference type="ARBA" id="ARBA00022432"/>
    </source>
</evidence>
<name>A0A1F6D9X3_9BACT</name>
<dbReference type="EMBL" id="MFLA01000036">
    <property type="protein sequence ID" value="OGG58206.1"/>
    <property type="molecule type" value="Genomic_DNA"/>
</dbReference>
<dbReference type="GO" id="GO:0006094">
    <property type="term" value="P:gluconeogenesis"/>
    <property type="evidence" value="ECO:0007669"/>
    <property type="project" value="UniProtKB-KW"/>
</dbReference>
<keyword evidence="5" id="KW-0324">Glycolysis</keyword>
<feature type="domain" description="Glucose-6-phosphate isomerase prokaryote" evidence="7">
    <location>
        <begin position="40"/>
        <end position="169"/>
    </location>
</feature>
<dbReference type="GO" id="GO:0004347">
    <property type="term" value="F:glucose-6-phosphate isomerase activity"/>
    <property type="evidence" value="ECO:0007669"/>
    <property type="project" value="UniProtKB-EC"/>
</dbReference>
<evidence type="ECO:0000259" key="7">
    <source>
        <dbReference type="Pfam" id="PF06560"/>
    </source>
</evidence>
<evidence type="ECO:0000256" key="6">
    <source>
        <dbReference type="ARBA" id="ARBA00029321"/>
    </source>
</evidence>
<dbReference type="Pfam" id="PF06560">
    <property type="entry name" value="GPI"/>
    <property type="match status" value="1"/>
</dbReference>
<accession>A0A1F6D9X3</accession>
<protein>
    <recommendedName>
        <fullName evidence="3">glucose-6-phosphate isomerase</fullName>
        <ecNumber evidence="3">5.3.1.9</ecNumber>
    </recommendedName>
</protein>
<proteinExistence type="inferred from homology"/>
<organism evidence="8 9">
    <name type="scientific">Candidatus Kaiserbacteria bacterium RIFCSPHIGHO2_01_FULL_56_24</name>
    <dbReference type="NCBI Taxonomy" id="1798487"/>
    <lineage>
        <taxon>Bacteria</taxon>
        <taxon>Candidatus Kaiseribacteriota</taxon>
    </lineage>
</organism>
<dbReference type="Proteomes" id="UP000176377">
    <property type="component" value="Unassembled WGS sequence"/>
</dbReference>
<evidence type="ECO:0000256" key="2">
    <source>
        <dbReference type="ARBA" id="ARBA00006542"/>
    </source>
</evidence>
<comment type="catalytic activity">
    <reaction evidence="6">
        <text>alpha-D-glucose 6-phosphate = beta-D-fructose 6-phosphate</text>
        <dbReference type="Rhea" id="RHEA:11816"/>
        <dbReference type="ChEBI" id="CHEBI:57634"/>
        <dbReference type="ChEBI" id="CHEBI:58225"/>
        <dbReference type="EC" id="5.3.1.9"/>
    </reaction>
</comment>